<evidence type="ECO:0000256" key="9">
    <source>
        <dbReference type="PIRNR" id="PIRNR003128"/>
    </source>
</evidence>
<evidence type="ECO:0000313" key="13">
    <source>
        <dbReference type="Proteomes" id="UP000219215"/>
    </source>
</evidence>
<dbReference type="PANTHER" id="PTHR11059">
    <property type="entry name" value="DNA REPAIR PROTEIN RECN"/>
    <property type="match status" value="1"/>
</dbReference>
<name>A0A2C8FC67_9BACT</name>
<dbReference type="SUPFAM" id="SSF52540">
    <property type="entry name" value="P-loop containing nucleoside triphosphate hydrolases"/>
    <property type="match status" value="1"/>
</dbReference>
<organism evidence="12 13">
    <name type="scientific">Pseudodesulfovibrio profundus</name>
    <dbReference type="NCBI Taxonomy" id="57320"/>
    <lineage>
        <taxon>Bacteria</taxon>
        <taxon>Pseudomonadati</taxon>
        <taxon>Thermodesulfobacteriota</taxon>
        <taxon>Desulfovibrionia</taxon>
        <taxon>Desulfovibrionales</taxon>
        <taxon>Desulfovibrionaceae</taxon>
    </lineage>
</organism>
<comment type="function">
    <text evidence="1 9">May be involved in recombinational repair of damaged DNA.</text>
</comment>
<evidence type="ECO:0000256" key="4">
    <source>
        <dbReference type="ARBA" id="ARBA00022741"/>
    </source>
</evidence>
<dbReference type="Proteomes" id="UP000219215">
    <property type="component" value="Chromosome DPRO"/>
</dbReference>
<evidence type="ECO:0000256" key="8">
    <source>
        <dbReference type="ARBA" id="ARBA00033408"/>
    </source>
</evidence>
<dbReference type="GO" id="GO:0006310">
    <property type="term" value="P:DNA recombination"/>
    <property type="evidence" value="ECO:0007669"/>
    <property type="project" value="InterPro"/>
</dbReference>
<dbReference type="Gene3D" id="3.40.50.300">
    <property type="entry name" value="P-loop containing nucleotide triphosphate hydrolases"/>
    <property type="match status" value="2"/>
</dbReference>
<dbReference type="RefSeq" id="WP_097012813.1">
    <property type="nucleotide sequence ID" value="NZ_LT907975.1"/>
</dbReference>
<dbReference type="AlphaFoldDB" id="A0A2C8FC67"/>
<evidence type="ECO:0000256" key="10">
    <source>
        <dbReference type="SAM" id="Coils"/>
    </source>
</evidence>
<evidence type="ECO:0000256" key="5">
    <source>
        <dbReference type="ARBA" id="ARBA00022763"/>
    </source>
</evidence>
<evidence type="ECO:0000259" key="11">
    <source>
        <dbReference type="Pfam" id="PF13476"/>
    </source>
</evidence>
<sequence length="539" mass="61045">MLEVLRIRNLALIDDVELEFSPGLNTLTGETGAGKSFIMRAVDFLMGERMEAKLVRPGTEKASVEALFVLPEGETVIRRELSALTGRSRVYINDTLSSQPTIRDMRSKLVIHTSQHGQQKLLSPSFQAEILDSFLPDPGLVIERNEKLATLQDVLERKRQLLEKYDEVQKQRDFLEYQKKEIEKVDPMPGEEDDLEERKKALKAQERAGECLQNALDVLHGEVGLLDAMTLLTREMEIIARMFPGFEDDRDAIEELRMMLHDLDSRLRRGPKGLGDEDETMSLDDIEERLFELAKLKRKLRKGLDEIVNLKEEIETNLSFLDACALDLKNLSTEESKAAKELSAVLETLNKARKKAAKTLSIRIVDELTDLGFSEHVKVHFDFETRELYPGCEDLRGRLMWVPNPGQTAQPLDKIASGGELSRFLLALVTMRREEDNDHDALPSLIFDEVDAGIGGMTLNSVGAKLRTLADRQQMLLITHWPQLAGKADRHFLIQKEVINDETFTRCKRLDGDEIKQELSRMSGGGEQGDALAEQLLKQ</sequence>
<comment type="similarity">
    <text evidence="2 9">Belongs to the RecN family.</text>
</comment>
<keyword evidence="10" id="KW-0175">Coiled coil</keyword>
<dbReference type="GO" id="GO:0005524">
    <property type="term" value="F:ATP binding"/>
    <property type="evidence" value="ECO:0007669"/>
    <property type="project" value="UniProtKB-KW"/>
</dbReference>
<evidence type="ECO:0000313" key="12">
    <source>
        <dbReference type="EMBL" id="SOB60037.1"/>
    </source>
</evidence>
<feature type="coiled-coil region" evidence="10">
    <location>
        <begin position="148"/>
        <end position="185"/>
    </location>
</feature>
<evidence type="ECO:0000256" key="3">
    <source>
        <dbReference type="ARBA" id="ARBA00021315"/>
    </source>
</evidence>
<gene>
    <name evidence="12" type="ORF">DPRO_3125</name>
</gene>
<dbReference type="GO" id="GO:0006302">
    <property type="term" value="P:double-strand break repair"/>
    <property type="evidence" value="ECO:0007669"/>
    <property type="project" value="InterPro"/>
</dbReference>
<dbReference type="GO" id="GO:0043590">
    <property type="term" value="C:bacterial nucleoid"/>
    <property type="evidence" value="ECO:0007669"/>
    <property type="project" value="TreeGrafter"/>
</dbReference>
<dbReference type="OrthoDB" id="9806954at2"/>
<accession>A0A2C8FC67</accession>
<dbReference type="GO" id="GO:0016887">
    <property type="term" value="F:ATP hydrolysis activity"/>
    <property type="evidence" value="ECO:0007669"/>
    <property type="project" value="InterPro"/>
</dbReference>
<evidence type="ECO:0000256" key="7">
    <source>
        <dbReference type="ARBA" id="ARBA00023204"/>
    </source>
</evidence>
<dbReference type="KEGG" id="pprf:DPRO_3125"/>
<evidence type="ECO:0000256" key="2">
    <source>
        <dbReference type="ARBA" id="ARBA00009441"/>
    </source>
</evidence>
<keyword evidence="5 9" id="KW-0227">DNA damage</keyword>
<evidence type="ECO:0000256" key="1">
    <source>
        <dbReference type="ARBA" id="ARBA00003618"/>
    </source>
</evidence>
<keyword evidence="7 9" id="KW-0234">DNA repair</keyword>
<protein>
    <recommendedName>
        <fullName evidence="3 9">DNA repair protein RecN</fullName>
    </recommendedName>
    <alternativeName>
        <fullName evidence="8 9">Recombination protein N</fullName>
    </alternativeName>
</protein>
<keyword evidence="4" id="KW-0547">Nucleotide-binding</keyword>
<dbReference type="Pfam" id="PF13476">
    <property type="entry name" value="AAA_23"/>
    <property type="match status" value="1"/>
</dbReference>
<keyword evidence="13" id="KW-1185">Reference proteome</keyword>
<dbReference type="InterPro" id="IPR038729">
    <property type="entry name" value="Rad50/SbcC_AAA"/>
</dbReference>
<dbReference type="PIRSF" id="PIRSF003128">
    <property type="entry name" value="RecN"/>
    <property type="match status" value="1"/>
</dbReference>
<evidence type="ECO:0000256" key="6">
    <source>
        <dbReference type="ARBA" id="ARBA00022840"/>
    </source>
</evidence>
<dbReference type="InterPro" id="IPR027417">
    <property type="entry name" value="P-loop_NTPase"/>
</dbReference>
<dbReference type="PANTHER" id="PTHR11059:SF0">
    <property type="entry name" value="DNA REPAIR PROTEIN RECN"/>
    <property type="match status" value="1"/>
</dbReference>
<proteinExistence type="inferred from homology"/>
<feature type="domain" description="Rad50/SbcC-type AAA" evidence="11">
    <location>
        <begin position="5"/>
        <end position="203"/>
    </location>
</feature>
<dbReference type="EMBL" id="LT907975">
    <property type="protein sequence ID" value="SOB60037.1"/>
    <property type="molecule type" value="Genomic_DNA"/>
</dbReference>
<reference evidence="13" key="1">
    <citation type="submission" date="2017-09" db="EMBL/GenBank/DDBJ databases">
        <authorList>
            <person name="Regsiter A."/>
            <person name="William W."/>
        </authorList>
    </citation>
    <scope>NUCLEOTIDE SEQUENCE [LARGE SCALE GENOMIC DNA]</scope>
    <source>
        <strain evidence="13">500-1</strain>
    </source>
</reference>
<keyword evidence="6" id="KW-0067">ATP-binding</keyword>
<dbReference type="CDD" id="cd03241">
    <property type="entry name" value="ABC_RecN"/>
    <property type="match status" value="1"/>
</dbReference>
<dbReference type="GO" id="GO:0009432">
    <property type="term" value="P:SOS response"/>
    <property type="evidence" value="ECO:0007669"/>
    <property type="project" value="TreeGrafter"/>
</dbReference>
<dbReference type="InterPro" id="IPR004604">
    <property type="entry name" value="DNA_recomb/repair_RecN"/>
</dbReference>